<dbReference type="PANTHER" id="PTHR21716:SF64">
    <property type="entry name" value="AI-2 TRANSPORT PROTEIN TQSA"/>
    <property type="match status" value="1"/>
</dbReference>
<keyword evidence="4 7" id="KW-1133">Transmembrane helix</keyword>
<evidence type="ECO:0000256" key="6">
    <source>
        <dbReference type="SAM" id="MobiDB-lite"/>
    </source>
</evidence>
<evidence type="ECO:0000256" key="7">
    <source>
        <dbReference type="SAM" id="Phobius"/>
    </source>
</evidence>
<feature type="transmembrane region" description="Helical" evidence="7">
    <location>
        <begin position="307"/>
        <end position="329"/>
    </location>
</feature>
<keyword evidence="9" id="KW-1185">Reference proteome</keyword>
<feature type="region of interest" description="Disordered" evidence="6">
    <location>
        <begin position="352"/>
        <end position="391"/>
    </location>
</feature>
<dbReference type="RefSeq" id="WP_271632127.1">
    <property type="nucleotide sequence ID" value="NZ_CP094970.1"/>
</dbReference>
<proteinExistence type="inferred from homology"/>
<gene>
    <name evidence="8" type="ORF">L0C25_13210</name>
</gene>
<evidence type="ECO:0000256" key="2">
    <source>
        <dbReference type="ARBA" id="ARBA00009773"/>
    </source>
</evidence>
<organism evidence="8 9">
    <name type="scientific">Solicola gregarius</name>
    <dbReference type="NCBI Taxonomy" id="2908642"/>
    <lineage>
        <taxon>Bacteria</taxon>
        <taxon>Bacillati</taxon>
        <taxon>Actinomycetota</taxon>
        <taxon>Actinomycetes</taxon>
        <taxon>Propionibacteriales</taxon>
        <taxon>Nocardioidaceae</taxon>
        <taxon>Solicola</taxon>
    </lineage>
</organism>
<feature type="transmembrane region" description="Helical" evidence="7">
    <location>
        <begin position="69"/>
        <end position="93"/>
    </location>
</feature>
<evidence type="ECO:0000256" key="1">
    <source>
        <dbReference type="ARBA" id="ARBA00004141"/>
    </source>
</evidence>
<evidence type="ECO:0000256" key="4">
    <source>
        <dbReference type="ARBA" id="ARBA00022989"/>
    </source>
</evidence>
<dbReference type="Proteomes" id="UP001164390">
    <property type="component" value="Chromosome"/>
</dbReference>
<comment type="subcellular location">
    <subcellularLocation>
        <location evidence="1">Membrane</location>
        <topology evidence="1">Multi-pass membrane protein</topology>
    </subcellularLocation>
</comment>
<feature type="transmembrane region" description="Helical" evidence="7">
    <location>
        <begin position="232"/>
        <end position="254"/>
    </location>
</feature>
<dbReference type="Pfam" id="PF01594">
    <property type="entry name" value="AI-2E_transport"/>
    <property type="match status" value="1"/>
</dbReference>
<reference evidence="8" key="1">
    <citation type="submission" date="2022-01" db="EMBL/GenBank/DDBJ databases">
        <title>Nocardioidaceae gen. sp. A5X3R13.</title>
        <authorList>
            <person name="Lopez Marin M.A."/>
            <person name="Uhlik O."/>
        </authorList>
    </citation>
    <scope>NUCLEOTIDE SEQUENCE</scope>
    <source>
        <strain evidence="8">A5X3R13</strain>
    </source>
</reference>
<dbReference type="GO" id="GO:0055085">
    <property type="term" value="P:transmembrane transport"/>
    <property type="evidence" value="ECO:0007669"/>
    <property type="project" value="TreeGrafter"/>
</dbReference>
<comment type="similarity">
    <text evidence="2">Belongs to the autoinducer-2 exporter (AI-2E) (TC 2.A.86) family.</text>
</comment>
<dbReference type="GO" id="GO:0016020">
    <property type="term" value="C:membrane"/>
    <property type="evidence" value="ECO:0007669"/>
    <property type="project" value="UniProtKB-SubCell"/>
</dbReference>
<evidence type="ECO:0000313" key="8">
    <source>
        <dbReference type="EMBL" id="UYM03517.1"/>
    </source>
</evidence>
<keyword evidence="3 7" id="KW-0812">Transmembrane</keyword>
<sequence length="391" mass="41067">MSNSGTDLSAPTGLPRGLLILLGAGAAFLVIFGLRATSDIIGPIFLALVLVIAVHPVRGWCERRGLPTWVATFAALIAVYAILVAMVLALVVAGARFAGLLTHYQPEFENLIDDVRDLLDRFGVDDKQIHAMTSSFDLGKVAGIAADLLGGLAGAMSNVFFIVVLLFFMVIDGTHFPGNLSRAPAMRRTVVEAFRNFAIGTRQYLLVATVFGAVVALFDVAALYVLGIPDPWLWGLLAFITNYIPNIGFVIGLVPPAIIAIVDEGVGTAIAVVAVYCALNVVIQTVIQPRVIGNTVGLSGTLSFLSLIVWAWVLGAVGALFAVPLTLFVKALLIDVDPRASWVGPLLAGQPGRIDESESAPPAEAAESPDDGAVDAADASTADQPTPTEED</sequence>
<feature type="transmembrane region" description="Helical" evidence="7">
    <location>
        <begin position="40"/>
        <end position="57"/>
    </location>
</feature>
<accession>A0AA46TDW2</accession>
<dbReference type="PANTHER" id="PTHR21716">
    <property type="entry name" value="TRANSMEMBRANE PROTEIN"/>
    <property type="match status" value="1"/>
</dbReference>
<evidence type="ECO:0000256" key="3">
    <source>
        <dbReference type="ARBA" id="ARBA00022692"/>
    </source>
</evidence>
<feature type="compositionally biased region" description="Polar residues" evidence="6">
    <location>
        <begin position="381"/>
        <end position="391"/>
    </location>
</feature>
<keyword evidence="5 7" id="KW-0472">Membrane</keyword>
<evidence type="ECO:0000313" key="9">
    <source>
        <dbReference type="Proteomes" id="UP001164390"/>
    </source>
</evidence>
<feature type="transmembrane region" description="Helical" evidence="7">
    <location>
        <begin position="204"/>
        <end position="226"/>
    </location>
</feature>
<dbReference type="KEGG" id="sgrg:L0C25_13210"/>
<dbReference type="AlphaFoldDB" id="A0AA46TDW2"/>
<feature type="transmembrane region" description="Helical" evidence="7">
    <location>
        <begin position="17"/>
        <end position="34"/>
    </location>
</feature>
<dbReference type="InterPro" id="IPR002549">
    <property type="entry name" value="AI-2E-like"/>
</dbReference>
<evidence type="ECO:0000256" key="5">
    <source>
        <dbReference type="ARBA" id="ARBA00023136"/>
    </source>
</evidence>
<feature type="transmembrane region" description="Helical" evidence="7">
    <location>
        <begin position="148"/>
        <end position="171"/>
    </location>
</feature>
<feature type="transmembrane region" description="Helical" evidence="7">
    <location>
        <begin position="266"/>
        <end position="287"/>
    </location>
</feature>
<dbReference type="EMBL" id="CP094970">
    <property type="protein sequence ID" value="UYM03517.1"/>
    <property type="molecule type" value="Genomic_DNA"/>
</dbReference>
<name>A0AA46TDW2_9ACTN</name>
<protein>
    <submittedName>
        <fullName evidence="8">AI-2E family transporter</fullName>
    </submittedName>
</protein>